<comment type="caution">
    <text evidence="1">The sequence shown here is derived from an EMBL/GenBank/DDBJ whole genome shotgun (WGS) entry which is preliminary data.</text>
</comment>
<accession>A0A478FQ29</accession>
<reference evidence="1 2" key="1">
    <citation type="submission" date="2019-01" db="EMBL/GenBank/DDBJ databases">
        <title>Draft genome sequences of Candidatus Mycoplasma haemohominis SWG34-3 identified from a patient with pyrexia, anemia and liver dysfunction.</title>
        <authorList>
            <person name="Sekizuka T."/>
            <person name="Hattori N."/>
            <person name="Katano H."/>
            <person name="Takuma T."/>
            <person name="Ito T."/>
            <person name="Arai N."/>
            <person name="Yanai R."/>
            <person name="Ishii S."/>
            <person name="Miura Y."/>
            <person name="Tokunaga T."/>
            <person name="Watanabe H."/>
            <person name="Nomura N."/>
            <person name="Eguchi J."/>
            <person name="Arai T."/>
            <person name="Hasegawa H."/>
            <person name="Nakamaki T."/>
            <person name="Wakita T."/>
            <person name="Niki Y."/>
            <person name="Kuroda M."/>
        </authorList>
    </citation>
    <scope>NUCLEOTIDE SEQUENCE [LARGE SCALE GENOMIC DNA]</scope>
    <source>
        <strain evidence="1">SWG34-3</strain>
    </source>
</reference>
<proteinExistence type="predicted"/>
<dbReference type="AlphaFoldDB" id="A0A478FQ29"/>
<protein>
    <submittedName>
        <fullName evidence="1">Uncharacterized protein</fullName>
    </submittedName>
</protein>
<gene>
    <name evidence="1" type="ORF">MHSWG343_03880</name>
</gene>
<name>A0A478FQ29_9MOLU</name>
<dbReference type="Proteomes" id="UP000324831">
    <property type="component" value="Unassembled WGS sequence"/>
</dbReference>
<dbReference type="EMBL" id="BIMN01000001">
    <property type="protein sequence ID" value="GCE63392.1"/>
    <property type="molecule type" value="Genomic_DNA"/>
</dbReference>
<organism evidence="1 2">
    <name type="scientific">Candidatus Mycoplasma haematohominis</name>
    <dbReference type="NCBI Taxonomy" id="1494318"/>
    <lineage>
        <taxon>Bacteria</taxon>
        <taxon>Bacillati</taxon>
        <taxon>Mycoplasmatota</taxon>
        <taxon>Mollicutes</taxon>
        <taxon>Mycoplasmataceae</taxon>
        <taxon>Mycoplasma</taxon>
    </lineage>
</organism>
<evidence type="ECO:0000313" key="1">
    <source>
        <dbReference type="EMBL" id="GCE63392.1"/>
    </source>
</evidence>
<evidence type="ECO:0000313" key="2">
    <source>
        <dbReference type="Proteomes" id="UP000324831"/>
    </source>
</evidence>
<sequence>MQLDSFSANLAALFIGTVSTTYALTDSTDGYAVRVWDQFGDKLKKIDDLDENWSAWVDRWVILVLSQHTYNNVNQYKKVLKSDYWRQQVIKETENEKFLNDKSGKTTTDHSKNADDERIAAAKKPENKDYVKSQIERLREECKFAYSRYINKDSSWDKSWLKALSLRDKSKQEWSKDKTSNYNYWNDVYIACSNTGSNELLPAGWLSESMEHIHTKNIK</sequence>